<dbReference type="InterPro" id="IPR046231">
    <property type="entry name" value="DUF6264"/>
</dbReference>
<feature type="transmembrane region" description="Helical" evidence="2">
    <location>
        <begin position="129"/>
        <end position="152"/>
    </location>
</feature>
<evidence type="ECO:0000313" key="4">
    <source>
        <dbReference type="Proteomes" id="UP000219994"/>
    </source>
</evidence>
<reference evidence="4" key="1">
    <citation type="submission" date="2017-03" db="EMBL/GenBank/DDBJ databases">
        <authorList>
            <person name="Lund M.B."/>
        </authorList>
    </citation>
    <scope>NUCLEOTIDE SEQUENCE [LARGE SCALE GENOMIC DNA]</scope>
</reference>
<sequence length="195" mass="20537">MVNPGADNPEGTERAVKGGQSGNDNYSAPGYPTNIKQTGHPINTGQTGAVGGNSRGPHADTRVWNTLAVDTKATRHPVDRAITVLLLVIGAFGALATSLGMQRLNTSMQIAYTQYGIGTFIPGPSAPTIIGIGTFLPIVIYIATMALSVWILHRHRRAFWAPLAGGAVCLIATTVLVIVMIANDPTFLAYMASPR</sequence>
<keyword evidence="2" id="KW-0472">Membrane</keyword>
<feature type="transmembrane region" description="Helical" evidence="2">
    <location>
        <begin position="159"/>
        <end position="182"/>
    </location>
</feature>
<feature type="transmembrane region" description="Helical" evidence="2">
    <location>
        <begin position="81"/>
        <end position="101"/>
    </location>
</feature>
<feature type="region of interest" description="Disordered" evidence="1">
    <location>
        <begin position="1"/>
        <end position="57"/>
    </location>
</feature>
<dbReference type="Proteomes" id="UP000219994">
    <property type="component" value="Unassembled WGS sequence"/>
</dbReference>
<gene>
    <name evidence="3" type="ORF">B5766_09000</name>
</gene>
<comment type="caution">
    <text evidence="3">The sequence shown here is derived from an EMBL/GenBank/DDBJ whole genome shotgun (WGS) entry which is preliminary data.</text>
</comment>
<feature type="compositionally biased region" description="Polar residues" evidence="1">
    <location>
        <begin position="34"/>
        <end position="47"/>
    </location>
</feature>
<organism evidence="3 4">
    <name type="scientific">Candidatus Lumbricidiphila eiseniae</name>
    <dbReference type="NCBI Taxonomy" id="1969409"/>
    <lineage>
        <taxon>Bacteria</taxon>
        <taxon>Bacillati</taxon>
        <taxon>Actinomycetota</taxon>
        <taxon>Actinomycetes</taxon>
        <taxon>Micrococcales</taxon>
        <taxon>Microbacteriaceae</taxon>
        <taxon>Candidatus Lumbricidiphila</taxon>
    </lineage>
</organism>
<dbReference type="Pfam" id="PF19779">
    <property type="entry name" value="DUF6264"/>
    <property type="match status" value="1"/>
</dbReference>
<protein>
    <submittedName>
        <fullName evidence="3">Uncharacterized protein</fullName>
    </submittedName>
</protein>
<accession>A0A2A6FQ73</accession>
<dbReference type="EMBL" id="NAEP01000044">
    <property type="protein sequence ID" value="PDQ34889.1"/>
    <property type="molecule type" value="Genomic_DNA"/>
</dbReference>
<proteinExistence type="predicted"/>
<keyword evidence="2" id="KW-0812">Transmembrane</keyword>
<evidence type="ECO:0000256" key="2">
    <source>
        <dbReference type="SAM" id="Phobius"/>
    </source>
</evidence>
<evidence type="ECO:0000313" key="3">
    <source>
        <dbReference type="EMBL" id="PDQ34889.1"/>
    </source>
</evidence>
<name>A0A2A6FQ73_9MICO</name>
<dbReference type="AlphaFoldDB" id="A0A2A6FQ73"/>
<evidence type="ECO:0000256" key="1">
    <source>
        <dbReference type="SAM" id="MobiDB-lite"/>
    </source>
</evidence>
<keyword evidence="2" id="KW-1133">Transmembrane helix</keyword>